<evidence type="ECO:0000256" key="1">
    <source>
        <dbReference type="SAM" id="MobiDB-lite"/>
    </source>
</evidence>
<name>A0A344UTH2_9ACTN</name>
<dbReference type="OrthoDB" id="3825678at2"/>
<organism evidence="2 3">
    <name type="scientific">Acidipropionibacterium virtanenii</name>
    <dbReference type="NCBI Taxonomy" id="2057246"/>
    <lineage>
        <taxon>Bacteria</taxon>
        <taxon>Bacillati</taxon>
        <taxon>Actinomycetota</taxon>
        <taxon>Actinomycetes</taxon>
        <taxon>Propionibacteriales</taxon>
        <taxon>Propionibacteriaceae</taxon>
        <taxon>Acidipropionibacterium</taxon>
    </lineage>
</organism>
<dbReference type="EMBL" id="CP025198">
    <property type="protein sequence ID" value="AXE38570.1"/>
    <property type="molecule type" value="Genomic_DNA"/>
</dbReference>
<evidence type="ECO:0000313" key="2">
    <source>
        <dbReference type="EMBL" id="AXE38570.1"/>
    </source>
</evidence>
<feature type="region of interest" description="Disordered" evidence="1">
    <location>
        <begin position="1"/>
        <end position="53"/>
    </location>
</feature>
<dbReference type="KEGG" id="acij:JS278_01399"/>
<accession>A0A344UTH2</accession>
<dbReference type="Proteomes" id="UP000251995">
    <property type="component" value="Chromosome"/>
</dbReference>
<gene>
    <name evidence="2" type="ORF">JS278_01399</name>
</gene>
<proteinExistence type="predicted"/>
<protein>
    <submittedName>
        <fullName evidence="2">Uncharacterized protein</fullName>
    </submittedName>
</protein>
<dbReference type="AlphaFoldDB" id="A0A344UTH2"/>
<keyword evidence="3" id="KW-1185">Reference proteome</keyword>
<sequence length="118" mass="12820">MPRRVSLPGAAELFRSTTAATEHYEARPEHGVATGTRTAGPASAEARRRSTGRVRHDEKITVYVSTDELLALETARLALRSHGISADRGRLVREAVAIALADLEARQQDSALFARLTD</sequence>
<reference evidence="2 3" key="1">
    <citation type="submission" date="2017-12" db="EMBL/GenBank/DDBJ databases">
        <title>The whole genome sequence of the Acidipropionibacterium virtanenii sp. nov. type strain JS278.</title>
        <authorList>
            <person name="Laine P."/>
            <person name="Deptula P."/>
            <person name="Varmanen P."/>
            <person name="Auvinen P."/>
        </authorList>
    </citation>
    <scope>NUCLEOTIDE SEQUENCE [LARGE SCALE GENOMIC DNA]</scope>
    <source>
        <strain evidence="2 3">JS278</strain>
    </source>
</reference>
<evidence type="ECO:0000313" key="3">
    <source>
        <dbReference type="Proteomes" id="UP000251995"/>
    </source>
</evidence>
<dbReference type="RefSeq" id="WP_114044557.1">
    <property type="nucleotide sequence ID" value="NZ_CP025198.1"/>
</dbReference>